<evidence type="ECO:0000313" key="3">
    <source>
        <dbReference type="Proteomes" id="UP001164737"/>
    </source>
</evidence>
<dbReference type="RefSeq" id="WP_268211567.1">
    <property type="nucleotide sequence ID" value="NZ_CP107241.1"/>
</dbReference>
<protein>
    <submittedName>
        <fullName evidence="2">Uncharacterized protein</fullName>
    </submittedName>
</protein>
<evidence type="ECO:0000256" key="1">
    <source>
        <dbReference type="SAM" id="Phobius"/>
    </source>
</evidence>
<dbReference type="EMBL" id="CP107241">
    <property type="protein sequence ID" value="WAH62361.1"/>
    <property type="molecule type" value="Genomic_DNA"/>
</dbReference>
<accession>A0AA47ENH8</accession>
<gene>
    <name evidence="2" type="ORF">OEG85_12485</name>
</gene>
<keyword evidence="1" id="KW-0812">Transmembrane</keyword>
<feature type="transmembrane region" description="Helical" evidence="1">
    <location>
        <begin position="154"/>
        <end position="181"/>
    </location>
</feature>
<evidence type="ECO:0000313" key="2">
    <source>
        <dbReference type="EMBL" id="WAH62361.1"/>
    </source>
</evidence>
<sequence length="207" mass="22665">MGKNVVDLAQLHDRNYEVGKAKYERIGGGDIRRAYNAETGVTVFSVYNEETGERENIELSGLDDRTAWIIQVVVTVVTTVLSVIGVGFAAKGIFNALAANKGFLQWSGYSIRSIIAILKDVNLSGLTFIKILQTLSQSGTLLSVITNGLANISWWRWVIVVAQTVAAIVAIWLSGGAYLMVMAAQLAISLYQLTELVREGRERGWIN</sequence>
<reference evidence="2" key="1">
    <citation type="submission" date="2022-10" db="EMBL/GenBank/DDBJ databases">
        <title>Complete genome sequence resource for Xanthomonas hortorum isolated from Greek Oregano.</title>
        <authorList>
            <person name="Gonzalez-Tobon J."/>
            <person name="Helmann T.C."/>
            <person name="Daughtrey M."/>
            <person name="Stodghill P.V."/>
            <person name="Filiatrault M.J."/>
        </authorList>
    </citation>
    <scope>NUCLEOTIDE SEQUENCE</scope>
    <source>
        <strain evidence="2">Oregano 108</strain>
    </source>
</reference>
<keyword evidence="1" id="KW-1133">Transmembrane helix</keyword>
<feature type="transmembrane region" description="Helical" evidence="1">
    <location>
        <begin position="68"/>
        <end position="90"/>
    </location>
</feature>
<proteinExistence type="predicted"/>
<dbReference type="AlphaFoldDB" id="A0AA47ENH8"/>
<keyword evidence="1" id="KW-0472">Membrane</keyword>
<organism evidence="2 3">
    <name type="scientific">Xanthomonas hortorum</name>
    <dbReference type="NCBI Taxonomy" id="56454"/>
    <lineage>
        <taxon>Bacteria</taxon>
        <taxon>Pseudomonadati</taxon>
        <taxon>Pseudomonadota</taxon>
        <taxon>Gammaproteobacteria</taxon>
        <taxon>Lysobacterales</taxon>
        <taxon>Lysobacteraceae</taxon>
        <taxon>Xanthomonas</taxon>
    </lineage>
</organism>
<dbReference type="Proteomes" id="UP001164737">
    <property type="component" value="Chromosome"/>
</dbReference>
<name>A0AA47ENH8_9XANT</name>